<dbReference type="Pfam" id="PF17963">
    <property type="entry name" value="Big_9"/>
    <property type="match status" value="1"/>
</dbReference>
<dbReference type="EMBL" id="CAJRAU010000002">
    <property type="protein sequence ID" value="CAG5068611.1"/>
    <property type="molecule type" value="Genomic_DNA"/>
</dbReference>
<sequence>MRSNLIVWMLLTSGIAFGQSQTREVSMCKTASIRLRAESQGAHRYEWYRNNELVLSSSTHELIVSEEGTYNAFGVNDDGCLSLESVKIIVKHHKPTAVDDIATGKKNTPVEIDVLLNDLAVCSALDANSLVITSQPANCEIRNVAGKVVFTPGNGVVGDFSFTYTVRDQTRQVSNVGTVLVQISTDPLPVVLTRFDVSKRESLAELEWATSQEANSDYFEVQRTTDMVHWTAIGRCEAARESGDARDYNFTDSLPESGLNYYRLKMIDADNTFAYSRVRSVHFPEFSWVEVFPNPVDDILQIVVRNKRVKNFRIISNSGMVRVSRPVTDPTFTVSMRQYPTGMYYVHFEQDDGAVKIYKLMHN</sequence>
<evidence type="ECO:0000259" key="1">
    <source>
        <dbReference type="Pfam" id="PF18962"/>
    </source>
</evidence>
<dbReference type="NCBIfam" id="TIGR04183">
    <property type="entry name" value="Por_Secre_tail"/>
    <property type="match status" value="1"/>
</dbReference>
<evidence type="ECO:0000313" key="3">
    <source>
        <dbReference type="Proteomes" id="UP000679725"/>
    </source>
</evidence>
<dbReference type="InterPro" id="IPR026444">
    <property type="entry name" value="Secre_tail"/>
</dbReference>
<dbReference type="Proteomes" id="UP000679725">
    <property type="component" value="Unassembled WGS sequence"/>
</dbReference>
<dbReference type="Gene3D" id="2.60.40.2810">
    <property type="match status" value="1"/>
</dbReference>
<gene>
    <name evidence="2" type="ORF">DYBT9623_01343</name>
</gene>
<organism evidence="2 3">
    <name type="scientific">Dyadobacter linearis</name>
    <dbReference type="NCBI Taxonomy" id="2823330"/>
    <lineage>
        <taxon>Bacteria</taxon>
        <taxon>Pseudomonadati</taxon>
        <taxon>Bacteroidota</taxon>
        <taxon>Cytophagia</taxon>
        <taxon>Cytophagales</taxon>
        <taxon>Spirosomataceae</taxon>
        <taxon>Dyadobacter</taxon>
    </lineage>
</organism>
<feature type="domain" description="Secretion system C-terminal sorting" evidence="1">
    <location>
        <begin position="291"/>
        <end position="356"/>
    </location>
</feature>
<comment type="caution">
    <text evidence="2">The sequence shown here is derived from an EMBL/GenBank/DDBJ whole genome shotgun (WGS) entry which is preliminary data.</text>
</comment>
<protein>
    <recommendedName>
        <fullName evidence="1">Secretion system C-terminal sorting domain-containing protein</fullName>
    </recommendedName>
</protein>
<dbReference type="RefSeq" id="WP_215232748.1">
    <property type="nucleotide sequence ID" value="NZ_CAJRAU010000002.1"/>
</dbReference>
<evidence type="ECO:0000313" key="2">
    <source>
        <dbReference type="EMBL" id="CAG5068611.1"/>
    </source>
</evidence>
<proteinExistence type="predicted"/>
<accession>A0ABM8UMC5</accession>
<name>A0ABM8UMC5_9BACT</name>
<dbReference type="Pfam" id="PF18962">
    <property type="entry name" value="Por_Secre_tail"/>
    <property type="match status" value="1"/>
</dbReference>
<keyword evidence="3" id="KW-1185">Reference proteome</keyword>
<reference evidence="2 3" key="1">
    <citation type="submission" date="2021-04" db="EMBL/GenBank/DDBJ databases">
        <authorList>
            <person name="Rodrigo-Torres L."/>
            <person name="Arahal R. D."/>
            <person name="Lucena T."/>
        </authorList>
    </citation>
    <scope>NUCLEOTIDE SEQUENCE [LARGE SCALE GENOMIC DNA]</scope>
    <source>
        <strain evidence="2 3">CECT 9623</strain>
    </source>
</reference>